<dbReference type="GO" id="GO:0016020">
    <property type="term" value="C:membrane"/>
    <property type="evidence" value="ECO:0007669"/>
    <property type="project" value="TreeGrafter"/>
</dbReference>
<dbReference type="InterPro" id="IPR045540">
    <property type="entry name" value="YegS/DAGK_C"/>
</dbReference>
<dbReference type="GO" id="GO:0046512">
    <property type="term" value="P:sphingosine biosynthetic process"/>
    <property type="evidence" value="ECO:0007669"/>
    <property type="project" value="TreeGrafter"/>
</dbReference>
<dbReference type="Pfam" id="PF19279">
    <property type="entry name" value="YegS_C"/>
    <property type="match status" value="1"/>
</dbReference>
<evidence type="ECO:0000313" key="6">
    <source>
        <dbReference type="EMBL" id="OKL60032.1"/>
    </source>
</evidence>
<evidence type="ECO:0000313" key="7">
    <source>
        <dbReference type="Proteomes" id="UP000214365"/>
    </source>
</evidence>
<evidence type="ECO:0000259" key="5">
    <source>
        <dbReference type="SMART" id="SM00046"/>
    </source>
</evidence>
<keyword evidence="1" id="KW-0808">Transferase</keyword>
<dbReference type="InterPro" id="IPR055916">
    <property type="entry name" value="DUF7493"/>
</dbReference>
<dbReference type="GO" id="GO:0005737">
    <property type="term" value="C:cytoplasm"/>
    <property type="evidence" value="ECO:0007669"/>
    <property type="project" value="TreeGrafter"/>
</dbReference>
<dbReference type="EMBL" id="LFMY01000006">
    <property type="protein sequence ID" value="OKL60032.1"/>
    <property type="molecule type" value="Genomic_DNA"/>
</dbReference>
<accession>A0A225AFD3</accession>
<dbReference type="Gene3D" id="3.40.50.10330">
    <property type="entry name" value="Probable inorganic polyphosphate/atp-NAD kinase, domain 1"/>
    <property type="match status" value="1"/>
</dbReference>
<dbReference type="InterPro" id="IPR017438">
    <property type="entry name" value="ATP-NAD_kinase_N"/>
</dbReference>
<dbReference type="InterPro" id="IPR050187">
    <property type="entry name" value="Lipid_Phosphate_FormReg"/>
</dbReference>
<keyword evidence="3" id="KW-0418">Kinase</keyword>
<keyword evidence="4" id="KW-0067">ATP-binding</keyword>
<organism evidence="6 7">
    <name type="scientific">Talaromyces atroroseus</name>
    <dbReference type="NCBI Taxonomy" id="1441469"/>
    <lineage>
        <taxon>Eukaryota</taxon>
        <taxon>Fungi</taxon>
        <taxon>Dikarya</taxon>
        <taxon>Ascomycota</taxon>
        <taxon>Pezizomycotina</taxon>
        <taxon>Eurotiomycetes</taxon>
        <taxon>Eurotiomycetidae</taxon>
        <taxon>Eurotiales</taxon>
        <taxon>Trichocomaceae</taxon>
        <taxon>Talaromyces</taxon>
        <taxon>Talaromyces sect. Trachyspermi</taxon>
    </lineage>
</organism>
<comment type="caution">
    <text evidence="6">The sequence shown here is derived from an EMBL/GenBank/DDBJ whole genome shotgun (WGS) entry which is preliminary data.</text>
</comment>
<dbReference type="Pfam" id="PF24321">
    <property type="entry name" value="DUF7493"/>
    <property type="match status" value="1"/>
</dbReference>
<dbReference type="OrthoDB" id="3853857at2759"/>
<feature type="domain" description="DAGKc" evidence="5">
    <location>
        <begin position="158"/>
        <end position="296"/>
    </location>
</feature>
<dbReference type="STRING" id="1441469.A0A225AFD3"/>
<dbReference type="InterPro" id="IPR016064">
    <property type="entry name" value="NAD/diacylglycerol_kinase_sf"/>
</dbReference>
<dbReference type="GeneID" id="31004291"/>
<keyword evidence="7" id="KW-1185">Reference proteome</keyword>
<dbReference type="RefSeq" id="XP_020120153.1">
    <property type="nucleotide sequence ID" value="XM_020267348.1"/>
</dbReference>
<sequence>MSAENPSAPAPATTTIDPDELNAPFSLAVGNNIILTLQSDALYINGAQSCSYMLPVDSTFADSNCGAFLDPRPRKNVRYCGLQVVDSTASQSIPFYNILAADVSESALSIRYAKPLVKDDYTSSTLTFALDSQAFAKAEPWVEQLLKLAYGDAQRNKRLKVLINPHGGKGYAEDLYTEYAAPMFEAAGCKVDLEMSKYAGHAADIAEKLDIDAYDVLICCSGDGLPYEVLNGFAKRENAAEALTKVAVAMIPCGSGNAMAWNLFGTNSISLSALTVIKGLRTPLDLVSITQRGTRTLSFLSQSYGIVAESDLGTDNLRWMGAARFTYGFLVRLLRQATYPCDVAFKLETDSKQEIKERYVAYKKKKSSLRPIGGGEQVGKGLPPLKYGTDEDDVPSDWQQLSTDTLANFYAGNMAIMTADANFFPSTVPNDGTIDIVMIDANVGRLRTLSMMTAVENGEFFDYPEVEVRKVTGYRLSPRGSKDGYISVDGERIPFEPFQVEVHQGLGTVLSKSGHLYEAQGPI</sequence>
<dbReference type="Pfam" id="PF00781">
    <property type="entry name" value="DAGK_cat"/>
    <property type="match status" value="1"/>
</dbReference>
<reference evidence="6 7" key="1">
    <citation type="submission" date="2015-06" db="EMBL/GenBank/DDBJ databases">
        <title>Talaromyces atroroseus IBT 11181 draft genome.</title>
        <authorList>
            <person name="Rasmussen K.B."/>
            <person name="Rasmussen S."/>
            <person name="Petersen B."/>
            <person name="Sicheritz-Ponten T."/>
            <person name="Mortensen U.H."/>
            <person name="Thrane U."/>
        </authorList>
    </citation>
    <scope>NUCLEOTIDE SEQUENCE [LARGE SCALE GENOMIC DNA]</scope>
    <source>
        <strain evidence="6 7">IBT 11181</strain>
    </source>
</reference>
<protein>
    <recommendedName>
        <fullName evidence="5">DAGKc domain-containing protein</fullName>
    </recommendedName>
</protein>
<evidence type="ECO:0000256" key="2">
    <source>
        <dbReference type="ARBA" id="ARBA00022741"/>
    </source>
</evidence>
<keyword evidence="2" id="KW-0547">Nucleotide-binding</keyword>
<name>A0A225AFD3_TALAT</name>
<gene>
    <name evidence="6" type="ORF">UA08_04536</name>
</gene>
<dbReference type="PANTHER" id="PTHR12358">
    <property type="entry name" value="SPHINGOSINE KINASE"/>
    <property type="match status" value="1"/>
</dbReference>
<proteinExistence type="predicted"/>
<dbReference type="Gene3D" id="2.60.200.40">
    <property type="match status" value="1"/>
</dbReference>
<dbReference type="AlphaFoldDB" id="A0A225AFD3"/>
<dbReference type="Proteomes" id="UP000214365">
    <property type="component" value="Unassembled WGS sequence"/>
</dbReference>
<dbReference type="GO" id="GO:0005524">
    <property type="term" value="F:ATP binding"/>
    <property type="evidence" value="ECO:0007669"/>
    <property type="project" value="UniProtKB-KW"/>
</dbReference>
<evidence type="ECO:0000256" key="1">
    <source>
        <dbReference type="ARBA" id="ARBA00022679"/>
    </source>
</evidence>
<dbReference type="PANTHER" id="PTHR12358:SF31">
    <property type="entry name" value="ACYLGLYCEROL KINASE, MITOCHONDRIAL"/>
    <property type="match status" value="1"/>
</dbReference>
<dbReference type="SMART" id="SM00046">
    <property type="entry name" value="DAGKc"/>
    <property type="match status" value="1"/>
</dbReference>
<dbReference type="SUPFAM" id="SSF111331">
    <property type="entry name" value="NAD kinase/diacylglycerol kinase-like"/>
    <property type="match status" value="1"/>
</dbReference>
<dbReference type="InterPro" id="IPR001206">
    <property type="entry name" value="Diacylglycerol_kinase_cat_dom"/>
</dbReference>
<evidence type="ECO:0000256" key="3">
    <source>
        <dbReference type="ARBA" id="ARBA00022777"/>
    </source>
</evidence>
<dbReference type="GO" id="GO:0001727">
    <property type="term" value="F:lipid kinase activity"/>
    <property type="evidence" value="ECO:0007669"/>
    <property type="project" value="TreeGrafter"/>
</dbReference>
<evidence type="ECO:0000256" key="4">
    <source>
        <dbReference type="ARBA" id="ARBA00022840"/>
    </source>
</evidence>